<dbReference type="Proteomes" id="UP000617340">
    <property type="component" value="Unassembled WGS sequence"/>
</dbReference>
<evidence type="ECO:0000256" key="1">
    <source>
        <dbReference type="SAM" id="MobiDB-lite"/>
    </source>
</evidence>
<accession>A0A834JHB5</accession>
<proteinExistence type="predicted"/>
<dbReference type="EMBL" id="JACSDZ010000013">
    <property type="protein sequence ID" value="KAF7388431.1"/>
    <property type="molecule type" value="Genomic_DNA"/>
</dbReference>
<feature type="compositionally biased region" description="Basic and acidic residues" evidence="1">
    <location>
        <begin position="44"/>
        <end position="73"/>
    </location>
</feature>
<reference evidence="2" key="1">
    <citation type="journal article" date="2020" name="G3 (Bethesda)">
        <title>High-Quality Assemblies for Three Invasive Social Wasps from the &lt;i&gt;Vespula&lt;/i&gt; Genus.</title>
        <authorList>
            <person name="Harrop T.W.R."/>
            <person name="Guhlin J."/>
            <person name="McLaughlin G.M."/>
            <person name="Permina E."/>
            <person name="Stockwell P."/>
            <person name="Gilligan J."/>
            <person name="Le Lec M.F."/>
            <person name="Gruber M.A.M."/>
            <person name="Quinn O."/>
            <person name="Lovegrove M."/>
            <person name="Duncan E.J."/>
            <person name="Remnant E.J."/>
            <person name="Van Eeckhoven J."/>
            <person name="Graham B."/>
            <person name="Knapp R.A."/>
            <person name="Langford K.W."/>
            <person name="Kronenberg Z."/>
            <person name="Press M.O."/>
            <person name="Eacker S.M."/>
            <person name="Wilson-Rankin E.E."/>
            <person name="Purcell J."/>
            <person name="Lester P.J."/>
            <person name="Dearden P.K."/>
        </authorList>
    </citation>
    <scope>NUCLEOTIDE SEQUENCE</scope>
    <source>
        <strain evidence="2">Linc-1</strain>
    </source>
</reference>
<protein>
    <submittedName>
        <fullName evidence="2">Uncharacterized protein</fullName>
    </submittedName>
</protein>
<sequence>MVETRYKDGTGYGKEKDRIFPWCMKEGETMRERWGWGMLLERRSEEKRREEKRREEKRREEKRREEKRREEKRREKRRGLETGGALRDRNR</sequence>
<evidence type="ECO:0000313" key="2">
    <source>
        <dbReference type="EMBL" id="KAF7388431.1"/>
    </source>
</evidence>
<name>A0A834JHB5_VESGE</name>
<keyword evidence="3" id="KW-1185">Reference proteome</keyword>
<comment type="caution">
    <text evidence="2">The sequence shown here is derived from an EMBL/GenBank/DDBJ whole genome shotgun (WGS) entry which is preliminary data.</text>
</comment>
<gene>
    <name evidence="2" type="ORF">HZH68_012373</name>
</gene>
<organism evidence="2 3">
    <name type="scientific">Vespula germanica</name>
    <name type="common">German yellow jacket</name>
    <name type="synonym">Paravespula germanica</name>
    <dbReference type="NCBI Taxonomy" id="30212"/>
    <lineage>
        <taxon>Eukaryota</taxon>
        <taxon>Metazoa</taxon>
        <taxon>Ecdysozoa</taxon>
        <taxon>Arthropoda</taxon>
        <taxon>Hexapoda</taxon>
        <taxon>Insecta</taxon>
        <taxon>Pterygota</taxon>
        <taxon>Neoptera</taxon>
        <taxon>Endopterygota</taxon>
        <taxon>Hymenoptera</taxon>
        <taxon>Apocrita</taxon>
        <taxon>Aculeata</taxon>
        <taxon>Vespoidea</taxon>
        <taxon>Vespidae</taxon>
        <taxon>Vespinae</taxon>
        <taxon>Vespula</taxon>
    </lineage>
</organism>
<evidence type="ECO:0000313" key="3">
    <source>
        <dbReference type="Proteomes" id="UP000617340"/>
    </source>
</evidence>
<feature type="region of interest" description="Disordered" evidence="1">
    <location>
        <begin position="44"/>
        <end position="91"/>
    </location>
</feature>
<dbReference type="AlphaFoldDB" id="A0A834JHB5"/>